<dbReference type="AlphaFoldDB" id="A0A8J1TGN8"/>
<dbReference type="InterPro" id="IPR027417">
    <property type="entry name" value="P-loop_NTPase"/>
</dbReference>
<dbReference type="OrthoDB" id="6103378at2759"/>
<dbReference type="SUPFAM" id="SSF52540">
    <property type="entry name" value="P-loop containing nucleoside triphosphate hydrolases"/>
    <property type="match status" value="1"/>
</dbReference>
<keyword evidence="6" id="KW-1185">Reference proteome</keyword>
<evidence type="ECO:0000313" key="5">
    <source>
        <dbReference type="EMBL" id="CAH1777452.1"/>
    </source>
</evidence>
<dbReference type="Proteomes" id="UP000749559">
    <property type="component" value="Unassembled WGS sequence"/>
</dbReference>
<evidence type="ECO:0000256" key="2">
    <source>
        <dbReference type="ARBA" id="ARBA00023180"/>
    </source>
</evidence>
<dbReference type="InterPro" id="IPR037359">
    <property type="entry name" value="NST/OST"/>
</dbReference>
<accession>A0A8J1TGN8</accession>
<dbReference type="GO" id="GO:0008467">
    <property type="term" value="F:[heparan sulfate]-glucosamine 3-sulfotransferase activity"/>
    <property type="evidence" value="ECO:0007669"/>
    <property type="project" value="TreeGrafter"/>
</dbReference>
<dbReference type="PANTHER" id="PTHR10605">
    <property type="entry name" value="HEPARAN SULFATE SULFOTRANSFERASE"/>
    <property type="match status" value="1"/>
</dbReference>
<evidence type="ECO:0000256" key="4">
    <source>
        <dbReference type="SAM" id="Phobius"/>
    </source>
</evidence>
<dbReference type="Gene3D" id="3.40.50.300">
    <property type="entry name" value="P-loop containing nucleotide triphosphate hydrolases"/>
    <property type="match status" value="1"/>
</dbReference>
<reference evidence="5" key="1">
    <citation type="submission" date="2022-03" db="EMBL/GenBank/DDBJ databases">
        <authorList>
            <person name="Martin C."/>
        </authorList>
    </citation>
    <scope>NUCLEOTIDE SEQUENCE</scope>
</reference>
<feature type="region of interest" description="Disordered" evidence="3">
    <location>
        <begin position="66"/>
        <end position="133"/>
    </location>
</feature>
<dbReference type="PANTHER" id="PTHR10605:SF65">
    <property type="entry name" value="GH20068P"/>
    <property type="match status" value="1"/>
</dbReference>
<evidence type="ECO:0000256" key="1">
    <source>
        <dbReference type="ARBA" id="ARBA00022679"/>
    </source>
</evidence>
<dbReference type="Pfam" id="PF00685">
    <property type="entry name" value="Sulfotransfer_1"/>
    <property type="match status" value="1"/>
</dbReference>
<feature type="compositionally biased region" description="Basic and acidic residues" evidence="3">
    <location>
        <begin position="80"/>
        <end position="103"/>
    </location>
</feature>
<keyword evidence="4" id="KW-1133">Transmembrane helix</keyword>
<keyword evidence="4" id="KW-0812">Transmembrane</keyword>
<keyword evidence="2" id="KW-0325">Glycoprotein</keyword>
<proteinExistence type="predicted"/>
<sequence length="462" mass="53665">LDMMYYINLRNNSVQKNLLVVALVIVVLGAIHLYVKCTNCNLNDGFSKLDGHNDYHQMKMFSDHKKIGHDIPNENTNAKTDGEDTNELKGESDEESKNDKNNEITDTEADGEEKDELNGESEEEYESDKDDDSIDITLIDSFREYDTEMFAKMSADEIYNYYVDFFELSKKNKGHQEPYLNQQSEEETIAKKNINNKNTSKFADVILAGMFKGGTGTFTNWLTNHPQIYTSNHPSGYYAKDYLYSTLTLEDLKSGLNDTNKVYFERCTICYTSQVARERILAAYPDGNVKLIIMVRDPIERLISAYVQNILNKGFKHNFTLEETVFFPNGSIRCDKHFITDSIYVLHFAKWIQMFPRENILLLDSGNFVKKPWEEMHKVEKFIGIDSFFTRSRYSPNPEKPQFHCIKFDDRDKVRCSGRSKGRPHPKVSNNTTERLKNLFKAYNEQFVTLSGQQFTWSQNYD</sequence>
<gene>
    <name evidence="5" type="ORF">OFUS_LOCUS4494</name>
</gene>
<organism evidence="5 6">
    <name type="scientific">Owenia fusiformis</name>
    <name type="common">Polychaete worm</name>
    <dbReference type="NCBI Taxonomy" id="6347"/>
    <lineage>
        <taxon>Eukaryota</taxon>
        <taxon>Metazoa</taxon>
        <taxon>Spiralia</taxon>
        <taxon>Lophotrochozoa</taxon>
        <taxon>Annelida</taxon>
        <taxon>Polychaeta</taxon>
        <taxon>Sedentaria</taxon>
        <taxon>Canalipalpata</taxon>
        <taxon>Sabellida</taxon>
        <taxon>Oweniida</taxon>
        <taxon>Oweniidae</taxon>
        <taxon>Owenia</taxon>
    </lineage>
</organism>
<name>A0A8J1TGN8_OWEFU</name>
<keyword evidence="4" id="KW-0472">Membrane</keyword>
<dbReference type="InterPro" id="IPR000863">
    <property type="entry name" value="Sulfotransferase_dom"/>
</dbReference>
<dbReference type="EMBL" id="CAIIXF020000002">
    <property type="protein sequence ID" value="CAH1777452.1"/>
    <property type="molecule type" value="Genomic_DNA"/>
</dbReference>
<evidence type="ECO:0000313" key="6">
    <source>
        <dbReference type="Proteomes" id="UP000749559"/>
    </source>
</evidence>
<protein>
    <submittedName>
        <fullName evidence="5">Uncharacterized protein</fullName>
    </submittedName>
</protein>
<keyword evidence="1" id="KW-0808">Transferase</keyword>
<feature type="non-terminal residue" evidence="5">
    <location>
        <position position="1"/>
    </location>
</feature>
<feature type="compositionally biased region" description="Acidic residues" evidence="3">
    <location>
        <begin position="105"/>
        <end position="133"/>
    </location>
</feature>
<evidence type="ECO:0000256" key="3">
    <source>
        <dbReference type="SAM" id="MobiDB-lite"/>
    </source>
</evidence>
<feature type="transmembrane region" description="Helical" evidence="4">
    <location>
        <begin position="18"/>
        <end position="35"/>
    </location>
</feature>
<comment type="caution">
    <text evidence="5">The sequence shown here is derived from an EMBL/GenBank/DDBJ whole genome shotgun (WGS) entry which is preliminary data.</text>
</comment>